<evidence type="ECO:0000313" key="4">
    <source>
        <dbReference type="Proteomes" id="UP001652445"/>
    </source>
</evidence>
<dbReference type="InterPro" id="IPR003500">
    <property type="entry name" value="RpiB_LacA_LacB"/>
</dbReference>
<keyword evidence="4" id="KW-1185">Reference proteome</keyword>
<dbReference type="InterPro" id="IPR004785">
    <property type="entry name" value="RpiB"/>
</dbReference>
<evidence type="ECO:0000313" key="3">
    <source>
        <dbReference type="EMBL" id="MCU6792782.1"/>
    </source>
</evidence>
<dbReference type="GO" id="GO:0004751">
    <property type="term" value="F:ribose-5-phosphate isomerase activity"/>
    <property type="evidence" value="ECO:0007669"/>
    <property type="project" value="UniProtKB-EC"/>
</dbReference>
<accession>A0ABT2UDQ3</accession>
<dbReference type="NCBIfam" id="TIGR00689">
    <property type="entry name" value="rpiB_lacA_lacB"/>
    <property type="match status" value="1"/>
</dbReference>
<dbReference type="InterPro" id="IPR036569">
    <property type="entry name" value="RpiB_LacA_LacB_sf"/>
</dbReference>
<dbReference type="EMBL" id="JAOQIO010000034">
    <property type="protein sequence ID" value="MCU6792782.1"/>
    <property type="molecule type" value="Genomic_DNA"/>
</dbReference>
<sequence>MRIAIGADEAGFTLKEIIKSYLAERGVEHVDFGPADSTQSIDYPDVGFAVAEEVVRGHYDRAILICGTGIGMTITADKVPGIRAALCHDTYSAERAMKSNNAQVLTMGARVIGSELAKHIVRAWLESEFDGGNSERKVQKIMEGEQRLAGTGVYTKEISSCSTHE</sequence>
<dbReference type="RefSeq" id="WP_262684149.1">
    <property type="nucleotide sequence ID" value="NZ_JAOQIO010000034.1"/>
</dbReference>
<evidence type="ECO:0000256" key="2">
    <source>
        <dbReference type="ARBA" id="ARBA00023235"/>
    </source>
</evidence>
<dbReference type="NCBIfam" id="NF004051">
    <property type="entry name" value="PRK05571.1"/>
    <property type="match status" value="1"/>
</dbReference>
<protein>
    <submittedName>
        <fullName evidence="3">Ribose 5-phosphate isomerase B</fullName>
        <ecNumber evidence="3">5.3.1.6</ecNumber>
    </submittedName>
</protein>
<reference evidence="3 4" key="1">
    <citation type="submission" date="2022-09" db="EMBL/GenBank/DDBJ databases">
        <authorList>
            <person name="Han X.L."/>
            <person name="Wang Q."/>
            <person name="Lu T."/>
        </authorList>
    </citation>
    <scope>NUCLEOTIDE SEQUENCE [LARGE SCALE GENOMIC DNA]</scope>
    <source>
        <strain evidence="3 4">WQ 127069</strain>
    </source>
</reference>
<dbReference type="NCBIfam" id="TIGR01120">
    <property type="entry name" value="rpiB"/>
    <property type="match status" value="1"/>
</dbReference>
<dbReference type="SUPFAM" id="SSF89623">
    <property type="entry name" value="Ribose/Galactose isomerase RpiB/AlsB"/>
    <property type="match status" value="1"/>
</dbReference>
<proteinExistence type="inferred from homology"/>
<dbReference type="PANTHER" id="PTHR43732">
    <property type="entry name" value="RIBOSE 5-PHOSPHATE ISOMERASE-RELATED"/>
    <property type="match status" value="1"/>
</dbReference>
<evidence type="ECO:0000256" key="1">
    <source>
        <dbReference type="ARBA" id="ARBA00008754"/>
    </source>
</evidence>
<dbReference type="PANTHER" id="PTHR43732:SF1">
    <property type="entry name" value="RIBOSE 5-PHOSPHATE ISOMERASE"/>
    <property type="match status" value="1"/>
</dbReference>
<dbReference type="Gene3D" id="3.40.1400.10">
    <property type="entry name" value="Sugar-phosphate isomerase, RpiB/LacA/LacB"/>
    <property type="match status" value="1"/>
</dbReference>
<dbReference type="EC" id="5.3.1.6" evidence="3"/>
<keyword evidence="2 3" id="KW-0413">Isomerase</keyword>
<organism evidence="3 4">
    <name type="scientific">Paenibacillus baimaensis</name>
    <dbReference type="NCBI Taxonomy" id="2982185"/>
    <lineage>
        <taxon>Bacteria</taxon>
        <taxon>Bacillati</taxon>
        <taxon>Bacillota</taxon>
        <taxon>Bacilli</taxon>
        <taxon>Bacillales</taxon>
        <taxon>Paenibacillaceae</taxon>
        <taxon>Paenibacillus</taxon>
    </lineage>
</organism>
<comment type="similarity">
    <text evidence="1">Belongs to the LacAB/RpiB family.</text>
</comment>
<gene>
    <name evidence="3" type="primary">rpiB</name>
    <name evidence="3" type="ORF">OB236_11685</name>
</gene>
<dbReference type="PIRSF" id="PIRSF005384">
    <property type="entry name" value="RpiB_LacA_B"/>
    <property type="match status" value="1"/>
</dbReference>
<comment type="caution">
    <text evidence="3">The sequence shown here is derived from an EMBL/GenBank/DDBJ whole genome shotgun (WGS) entry which is preliminary data.</text>
</comment>
<dbReference type="Proteomes" id="UP001652445">
    <property type="component" value="Unassembled WGS sequence"/>
</dbReference>
<dbReference type="Pfam" id="PF02502">
    <property type="entry name" value="LacAB_rpiB"/>
    <property type="match status" value="1"/>
</dbReference>
<name>A0ABT2UDQ3_9BACL</name>
<dbReference type="InterPro" id="IPR051812">
    <property type="entry name" value="SPI_LacAB/RpiB"/>
</dbReference>